<dbReference type="SMART" id="SM00596">
    <property type="entry name" value="PRE_C2HC"/>
    <property type="match status" value="1"/>
</dbReference>
<gene>
    <name evidence="3" type="primary">ORF1</name>
    <name evidence="3" type="ORF">EVAR_21755_1</name>
</gene>
<feature type="compositionally biased region" description="Polar residues" evidence="1">
    <location>
        <begin position="289"/>
        <end position="300"/>
    </location>
</feature>
<dbReference type="Proteomes" id="UP000299102">
    <property type="component" value="Unassembled WGS sequence"/>
</dbReference>
<sequence>MMVSINRFMKPKSPPATTSSQMEADRATAPARAGSKLTAPPRVKIHSPIFLRKGANFIQISADCTRLRINYSKAVRTADNGIKITCPDVETFRSLNKYLVDFKDQFHTYALEEERKIKVVIRGIPADFPVEEIKADLCDQGFPVLSVHRLCRRDGTPLWLVLAVLPRTEEAKNLSQTLNKVCGLSGIRVEAPYKKGRPGQCHRCQLYSHASANCNANTRCVKCLVPHWTRDCPLSYDSEEKPSCVNCGQNHTDNYRGCPKAPKFISKNRPNTKRSSCATAPPSRDLVNFPTQASKKTTPVVNFHPALATPPIRGQKRERSNRRAPPRGRLRKLNAPPPQGRRCRHPLSQVHRRLEKISKW</sequence>
<feature type="domain" description="Pre-C2HC" evidence="2">
    <location>
        <begin position="130"/>
        <end position="199"/>
    </location>
</feature>
<name>A0A4C1ZPJ7_EUMVA</name>
<dbReference type="AlphaFoldDB" id="A0A4C1ZPJ7"/>
<dbReference type="Pfam" id="PF07530">
    <property type="entry name" value="PRE_C2HC"/>
    <property type="match status" value="1"/>
</dbReference>
<accession>A0A4C1ZPJ7</accession>
<dbReference type="PANTHER" id="PTHR33273:SF2">
    <property type="entry name" value="ENDONUCLEASE_EXONUCLEASE_PHOSPHATASE DOMAIN-CONTAINING PROTEIN"/>
    <property type="match status" value="1"/>
</dbReference>
<feature type="region of interest" description="Disordered" evidence="1">
    <location>
        <begin position="1"/>
        <end position="35"/>
    </location>
</feature>
<organism evidence="3 4">
    <name type="scientific">Eumeta variegata</name>
    <name type="common">Bagworm moth</name>
    <name type="synonym">Eumeta japonica</name>
    <dbReference type="NCBI Taxonomy" id="151549"/>
    <lineage>
        <taxon>Eukaryota</taxon>
        <taxon>Metazoa</taxon>
        <taxon>Ecdysozoa</taxon>
        <taxon>Arthropoda</taxon>
        <taxon>Hexapoda</taxon>
        <taxon>Insecta</taxon>
        <taxon>Pterygota</taxon>
        <taxon>Neoptera</taxon>
        <taxon>Endopterygota</taxon>
        <taxon>Lepidoptera</taxon>
        <taxon>Glossata</taxon>
        <taxon>Ditrysia</taxon>
        <taxon>Tineoidea</taxon>
        <taxon>Psychidae</taxon>
        <taxon>Oiketicinae</taxon>
        <taxon>Eumeta</taxon>
    </lineage>
</organism>
<evidence type="ECO:0000313" key="4">
    <source>
        <dbReference type="Proteomes" id="UP000299102"/>
    </source>
</evidence>
<protein>
    <submittedName>
        <fullName evidence="3">Nucleic-acid-binding protein from transposon X-element</fullName>
    </submittedName>
</protein>
<comment type="caution">
    <text evidence="3">The sequence shown here is derived from an EMBL/GenBank/DDBJ whole genome shotgun (WGS) entry which is preliminary data.</text>
</comment>
<dbReference type="InterPro" id="IPR006579">
    <property type="entry name" value="Pre_C2HC_dom"/>
</dbReference>
<keyword evidence="4" id="KW-1185">Reference proteome</keyword>
<reference evidence="3 4" key="1">
    <citation type="journal article" date="2019" name="Commun. Biol.">
        <title>The bagworm genome reveals a unique fibroin gene that provides high tensile strength.</title>
        <authorList>
            <person name="Kono N."/>
            <person name="Nakamura H."/>
            <person name="Ohtoshi R."/>
            <person name="Tomita M."/>
            <person name="Numata K."/>
            <person name="Arakawa K."/>
        </authorList>
    </citation>
    <scope>NUCLEOTIDE SEQUENCE [LARGE SCALE GENOMIC DNA]</scope>
</reference>
<proteinExistence type="predicted"/>
<feature type="compositionally biased region" description="Basic residues" evidence="1">
    <location>
        <begin position="314"/>
        <end position="332"/>
    </location>
</feature>
<feature type="region of interest" description="Disordered" evidence="1">
    <location>
        <begin position="261"/>
        <end position="347"/>
    </location>
</feature>
<dbReference type="EMBL" id="BGZK01001941">
    <property type="protein sequence ID" value="GBP88547.1"/>
    <property type="molecule type" value="Genomic_DNA"/>
</dbReference>
<evidence type="ECO:0000313" key="3">
    <source>
        <dbReference type="EMBL" id="GBP88547.1"/>
    </source>
</evidence>
<dbReference type="OrthoDB" id="8123886at2759"/>
<evidence type="ECO:0000256" key="1">
    <source>
        <dbReference type="SAM" id="MobiDB-lite"/>
    </source>
</evidence>
<evidence type="ECO:0000259" key="2">
    <source>
        <dbReference type="SMART" id="SM00596"/>
    </source>
</evidence>
<dbReference type="PANTHER" id="PTHR33273">
    <property type="entry name" value="DOMAIN-CONTAINING PROTEIN, PUTATIVE-RELATED"/>
    <property type="match status" value="1"/>
</dbReference>